<keyword evidence="4" id="KW-1185">Reference proteome</keyword>
<dbReference type="GO" id="GO:0071013">
    <property type="term" value="C:catalytic step 2 spliceosome"/>
    <property type="evidence" value="ECO:0007669"/>
    <property type="project" value="TreeGrafter"/>
</dbReference>
<dbReference type="GO" id="GO:0017070">
    <property type="term" value="F:U6 snRNA binding"/>
    <property type="evidence" value="ECO:0007669"/>
    <property type="project" value="TreeGrafter"/>
</dbReference>
<dbReference type="PANTHER" id="PTHR11140:SF0">
    <property type="entry name" value="PRE-MRNA-PROCESSING-SPLICING FACTOR 8"/>
    <property type="match status" value="1"/>
</dbReference>
<dbReference type="GO" id="GO:0030623">
    <property type="term" value="F:U5 snRNA binding"/>
    <property type="evidence" value="ECO:0007669"/>
    <property type="project" value="TreeGrafter"/>
</dbReference>
<dbReference type="AlphaFoldDB" id="A0A7J7M0D1"/>
<keyword evidence="2" id="KW-0812">Transmembrane</keyword>
<keyword evidence="2" id="KW-1133">Transmembrane helix</keyword>
<evidence type="ECO:0000256" key="1">
    <source>
        <dbReference type="SAM" id="MobiDB-lite"/>
    </source>
</evidence>
<organism evidence="3 4">
    <name type="scientific">Kingdonia uniflora</name>
    <dbReference type="NCBI Taxonomy" id="39325"/>
    <lineage>
        <taxon>Eukaryota</taxon>
        <taxon>Viridiplantae</taxon>
        <taxon>Streptophyta</taxon>
        <taxon>Embryophyta</taxon>
        <taxon>Tracheophyta</taxon>
        <taxon>Spermatophyta</taxon>
        <taxon>Magnoliopsida</taxon>
        <taxon>Ranunculales</taxon>
        <taxon>Circaeasteraceae</taxon>
        <taxon>Kingdonia</taxon>
    </lineage>
</organism>
<dbReference type="Proteomes" id="UP000541444">
    <property type="component" value="Unassembled WGS sequence"/>
</dbReference>
<sequence length="320" mass="36476">MPKNILKKFICIADLRTQIVGYIYGISPPDNPQVHLPSALPEYDFLNDLKPLGWMHTQPNELPQLSPQAESNGAMEQVKHQKKGGPKATKFTYGTFISFISRVVLYFWNISSTTTTNFVGAAFLLALVGGFISDTYMNRLNTCLGFGADQLLPKRRLESTCVEGGQAWMFYSLIYLLALGGGGIKRFVPSLGFICIALGRSFYRVRVPGYVSVQSVSQVLVVMVKNIRVFLPLHEDAKVPEDANTLHELRDEEFISRDKLIGHTNQFRWAYKYFLRLAWKMYGHIIRVAFFKCWLSMQFFLETLFGMLVILWSKQSQSQN</sequence>
<keyword evidence="2" id="KW-0472">Membrane</keyword>
<reference evidence="3 4" key="1">
    <citation type="journal article" date="2020" name="IScience">
        <title>Genome Sequencing of the Endangered Kingdonia uniflora (Circaeasteraceae, Ranunculales) Reveals Potential Mechanisms of Evolutionary Specialization.</title>
        <authorList>
            <person name="Sun Y."/>
            <person name="Deng T."/>
            <person name="Zhang A."/>
            <person name="Moore M.J."/>
            <person name="Landis J.B."/>
            <person name="Lin N."/>
            <person name="Zhang H."/>
            <person name="Zhang X."/>
            <person name="Huang J."/>
            <person name="Zhang X."/>
            <person name="Sun H."/>
            <person name="Wang H."/>
        </authorList>
    </citation>
    <scope>NUCLEOTIDE SEQUENCE [LARGE SCALE GENOMIC DNA]</scope>
    <source>
        <strain evidence="3">TB1705</strain>
        <tissue evidence="3">Leaf</tissue>
    </source>
</reference>
<protein>
    <submittedName>
        <fullName evidence="3">Uncharacterized protein</fullName>
    </submittedName>
</protein>
<gene>
    <name evidence="3" type="ORF">GIB67_025565</name>
</gene>
<dbReference type="PANTHER" id="PTHR11140">
    <property type="entry name" value="PRE-MRNA SPLICING FACTOR PRP8"/>
    <property type="match status" value="1"/>
</dbReference>
<evidence type="ECO:0000256" key="2">
    <source>
        <dbReference type="SAM" id="Phobius"/>
    </source>
</evidence>
<proteinExistence type="predicted"/>
<name>A0A7J7M0D1_9MAGN</name>
<dbReference type="InterPro" id="IPR036259">
    <property type="entry name" value="MFS_trans_sf"/>
</dbReference>
<accession>A0A7J7M0D1</accession>
<dbReference type="GO" id="GO:0030619">
    <property type="term" value="F:U1 snRNA binding"/>
    <property type="evidence" value="ECO:0007669"/>
    <property type="project" value="TreeGrafter"/>
</dbReference>
<feature type="transmembrane region" description="Helical" evidence="2">
    <location>
        <begin position="114"/>
        <end position="132"/>
    </location>
</feature>
<comment type="caution">
    <text evidence="3">The sequence shown here is derived from an EMBL/GenBank/DDBJ whole genome shotgun (WGS) entry which is preliminary data.</text>
</comment>
<dbReference type="GO" id="GO:0000244">
    <property type="term" value="P:spliceosomal tri-snRNP complex assembly"/>
    <property type="evidence" value="ECO:0007669"/>
    <property type="project" value="TreeGrafter"/>
</dbReference>
<dbReference type="OrthoDB" id="1666395at2759"/>
<feature type="region of interest" description="Disordered" evidence="1">
    <location>
        <begin position="65"/>
        <end position="86"/>
    </location>
</feature>
<evidence type="ECO:0000313" key="3">
    <source>
        <dbReference type="EMBL" id="KAF6148346.1"/>
    </source>
</evidence>
<dbReference type="Gene3D" id="3.40.140.10">
    <property type="entry name" value="Cytidine Deaminase, domain 2"/>
    <property type="match status" value="1"/>
</dbReference>
<dbReference type="EMBL" id="JACGCM010001848">
    <property type="protein sequence ID" value="KAF6148346.1"/>
    <property type="molecule type" value="Genomic_DNA"/>
</dbReference>
<dbReference type="InterPro" id="IPR027652">
    <property type="entry name" value="PRP8"/>
</dbReference>
<dbReference type="GO" id="GO:0097157">
    <property type="term" value="F:pre-mRNA intronic binding"/>
    <property type="evidence" value="ECO:0007669"/>
    <property type="project" value="TreeGrafter"/>
</dbReference>
<dbReference type="GO" id="GO:0005682">
    <property type="term" value="C:U5 snRNP"/>
    <property type="evidence" value="ECO:0007669"/>
    <property type="project" value="TreeGrafter"/>
</dbReference>
<dbReference type="Gene3D" id="1.20.1250.20">
    <property type="entry name" value="MFS general substrate transporter like domains"/>
    <property type="match status" value="1"/>
</dbReference>
<evidence type="ECO:0000313" key="4">
    <source>
        <dbReference type="Proteomes" id="UP000541444"/>
    </source>
</evidence>
<dbReference type="GO" id="GO:0030620">
    <property type="term" value="F:U2 snRNA binding"/>
    <property type="evidence" value="ECO:0007669"/>
    <property type="project" value="TreeGrafter"/>
</dbReference>
<feature type="transmembrane region" description="Helical" evidence="2">
    <location>
        <begin position="289"/>
        <end position="312"/>
    </location>
</feature>